<dbReference type="Pfam" id="PF05970">
    <property type="entry name" value="PIF1"/>
    <property type="match status" value="1"/>
</dbReference>
<dbReference type="InterPro" id="IPR027417">
    <property type="entry name" value="P-loop_NTPase"/>
</dbReference>
<dbReference type="PANTHER" id="PTHR10492">
    <property type="match status" value="1"/>
</dbReference>
<keyword evidence="5" id="KW-1185">Reference proteome</keyword>
<comment type="cofactor">
    <cofactor evidence="1">
        <name>Mg(2+)</name>
        <dbReference type="ChEBI" id="CHEBI:18420"/>
    </cofactor>
</comment>
<feature type="domain" description="C2H2-type" evidence="3">
    <location>
        <begin position="1884"/>
        <end position="1908"/>
    </location>
</feature>
<dbReference type="Proteomes" id="UP001175271">
    <property type="component" value="Unassembled WGS sequence"/>
</dbReference>
<feature type="domain" description="C2H2-type" evidence="3">
    <location>
        <begin position="1810"/>
        <end position="1835"/>
    </location>
</feature>
<keyword evidence="1" id="KW-0233">DNA recombination</keyword>
<accession>A0AA39I1T9</accession>
<dbReference type="CDD" id="cd18809">
    <property type="entry name" value="SF1_C_RecD"/>
    <property type="match status" value="1"/>
</dbReference>
<dbReference type="InterPro" id="IPR013087">
    <property type="entry name" value="Znf_C2H2_type"/>
</dbReference>
<feature type="compositionally biased region" description="Acidic residues" evidence="2">
    <location>
        <begin position="294"/>
        <end position="322"/>
    </location>
</feature>
<keyword evidence="1" id="KW-0234">DNA repair</keyword>
<dbReference type="Pfam" id="PF14214">
    <property type="entry name" value="Helitron_like_N"/>
    <property type="match status" value="1"/>
</dbReference>
<feature type="domain" description="C2H2-type" evidence="3">
    <location>
        <begin position="1913"/>
        <end position="1938"/>
    </location>
</feature>
<keyword evidence="1" id="KW-0067">ATP-binding</keyword>
<evidence type="ECO:0000256" key="2">
    <source>
        <dbReference type="SAM" id="MobiDB-lite"/>
    </source>
</evidence>
<proteinExistence type="inferred from homology"/>
<comment type="catalytic activity">
    <reaction evidence="1">
        <text>ATP + H2O = ADP + phosphate + H(+)</text>
        <dbReference type="Rhea" id="RHEA:13065"/>
        <dbReference type="ChEBI" id="CHEBI:15377"/>
        <dbReference type="ChEBI" id="CHEBI:15378"/>
        <dbReference type="ChEBI" id="CHEBI:30616"/>
        <dbReference type="ChEBI" id="CHEBI:43474"/>
        <dbReference type="ChEBI" id="CHEBI:456216"/>
        <dbReference type="EC" id="5.6.2.3"/>
    </reaction>
</comment>
<evidence type="ECO:0000313" key="4">
    <source>
        <dbReference type="EMBL" id="KAK0415560.1"/>
    </source>
</evidence>
<sequence length="1988" mass="229854">MGYVTTTPPVQVHLDDADGLPDVELPGQVRNANASIVNELEQGRHLKKPPSVESLLVIESNWPASVHPMNRLVPLNNVILNNIAFLAESSNLHKVALHIFTKRGKRTAYPTRQYADSILHDLGALIAQCNPYTEQYKHMNELLLERESAGRPIGDLRLKICDARGVNPAELTSHVGVYDAPTCGSMVAVYFTCTAEQHVPQKGLIIYPKLNDRIPFPIYPYMPMIDAIYIPHMTEKRSFVDRMLDFQNDPDPQNRYEIEWSLEEYNRPSLREGLLAQAAEIEELEQNVPIDIDLSSDEEPEYVTVSDSEDDTDESDEESHDEIDERYRFHAVGDGDIHEEVTFVERGGEFYPHRRFLPQEDSENRLLDDQMSDSDSEDAAHESHEVFERELGDQEEEEEVAADINTQSQSQDIDSIETDTFYDTRDDYMLMTDEPSTSTSPRTHRTRRPRTCTSRREWILFRYQTRRGMKSRFTYTRKLAQLYLIDHYMRVLQQRGEHIEEHFRETTLTNRQAFLRFMNDVASQHGRRVGALTPVPQHVPGSPRYMRNQFENAVTLSNKLGHPDLFITFTASPKWKEITDNIPTGDSFADHPFLVAEVFKKKLNDFIKFVCGTRPAESKTQRARRRAENRRRLFTHGLFGDVKWYVYSIEFQQRGLPHAHMVISLADNDKPRSPDDIDRICQAQLPILFDPSHSDYEKQKKLRDLVEEFMIHKPCRGRDTYCTKNIRPNWRTCRKRFPKDFTNFSRFIEDDYAVLKRPNNGECSSLNHEATNAYVVAYNKHLLKRYEAHINVEIISNFHVLKYLYKYLYKGFNRALIETMERSALDNGTPHGSVGTMASTEHILYPKGITLPEGVLEKRNRDAAKLLGQTIGRTHDDNQRPILVYNEVHLIEDMRALTSCEAAWEVSSYDMHVASHTVCTGYVHMPDREPLRVEREREEEVFQRIQQGGEDQIPSMLKAWFKINRHPPNNDVKTLLERLTFNEMFRFFRYKDKRWIKKLHENEDTIVTRVKNVHPRFKEMFAIRLLAMNKKFVKSFEEPRTHNGIVYETFVDAARMQGLMTDEVEWRNAIEEAGTMELPVNIRRLFASILIFSVPANPRQLWEDYKELMYDRFGTTQRKEARALFHIRSILRHHGKELSDFDLPDIHEQHLGDRRELDDDYSDLFLTPTEVQEKAADLLSQLNDEQKAIYTDIMAHRENDSGKRLFFLDGSGGCGKTFLYNTLYYNLRAKGYKVCCVAHTGSAARLLPNGSTAHRAFGMPIQLEENMESNIPLESARADDLKNIKVILWDEATMSDRRIYASVSRLLQALHPETEDELFGGVMIIAGGDWKQTLPIVPEAVGCGVIDYTLKKTDMWPCFHKFELKTNIRAQTDPQFAATLLDVGFGSTRDEEDQVVLPGDIMNLNEDKVIDFVFPTDTEWTNRSVLTVTNQTSLRLSEKVLDKLPGQVHTFLSVDSAYQERSFASIDPETYHNQTPSGLPPHQLNLKIGCEVMLLRNLNVTLGLCNGTRLRVTNITNNVLFCEPITRNDRTPDSVCIHRMPLTSTERPDKDFVFVRHQFPVRLSYSLTINKSQGQSLEKVGVVLDTPCFAHGQLYVALSRAHRQLDVSMFHYNIYVQSKRNVTMGKEADFYTLEELELLAEVATRGTMEGRKVPKITRHSAERYRRHLLDQLKDEAEEVHQRALDVLEEINETVTTLAAPVFPLLTIAGYILGHSNEYPYSSEDDEEERLERIAEENDIMGIEDDSAEMITIESDDEDTQRGQSAETTTPTVNFQHGLWQCRSCKEILKGYRRNGLLRHVGIHEGGTHPISCFIEGCRTKCKWGHLLRAHLRKRHKLSAGDLNHEQHDRLIEEERTSCERLQSSLHKYFPSRSSRFDRRLETLWKCQVCQKQLVEYQEYDRLRHIGTHENILCPCPIAGCVKACRTTSGLREHLKLCHKLRAADLNDEQHGRLFETERKFFESARSHLDRYFPPDAKLQQQADDEAST</sequence>
<dbReference type="GO" id="GO:0043139">
    <property type="term" value="F:5'-3' DNA helicase activity"/>
    <property type="evidence" value="ECO:0007669"/>
    <property type="project" value="UniProtKB-EC"/>
</dbReference>
<keyword evidence="1" id="KW-0547">Nucleotide-binding</keyword>
<dbReference type="Gene3D" id="3.40.50.300">
    <property type="entry name" value="P-loop containing nucleotide triphosphate hydrolases"/>
    <property type="match status" value="1"/>
</dbReference>
<dbReference type="GO" id="GO:0005524">
    <property type="term" value="F:ATP binding"/>
    <property type="evidence" value="ECO:0007669"/>
    <property type="project" value="UniProtKB-KW"/>
</dbReference>
<dbReference type="InterPro" id="IPR049163">
    <property type="entry name" value="Pif1-like_2B_dom"/>
</dbReference>
<gene>
    <name evidence="4" type="ORF">QR680_012002</name>
</gene>
<dbReference type="EMBL" id="JAUCMV010000002">
    <property type="protein sequence ID" value="KAK0415560.1"/>
    <property type="molecule type" value="Genomic_DNA"/>
</dbReference>
<dbReference type="GO" id="GO:0016787">
    <property type="term" value="F:hydrolase activity"/>
    <property type="evidence" value="ECO:0007669"/>
    <property type="project" value="UniProtKB-KW"/>
</dbReference>
<dbReference type="Pfam" id="PF21530">
    <property type="entry name" value="Pif1_2B_dom"/>
    <property type="match status" value="1"/>
</dbReference>
<evidence type="ECO:0000259" key="3">
    <source>
        <dbReference type="SMART" id="SM00355"/>
    </source>
</evidence>
<dbReference type="SUPFAM" id="SSF52540">
    <property type="entry name" value="P-loop containing nucleoside triphosphate hydrolases"/>
    <property type="match status" value="2"/>
</dbReference>
<dbReference type="PANTHER" id="PTHR10492:SF57">
    <property type="entry name" value="ATP-DEPENDENT DNA HELICASE"/>
    <property type="match status" value="1"/>
</dbReference>
<protein>
    <recommendedName>
        <fullName evidence="1">ATP-dependent DNA helicase</fullName>
        <ecNumber evidence="1">5.6.2.3</ecNumber>
    </recommendedName>
</protein>
<evidence type="ECO:0000313" key="5">
    <source>
        <dbReference type="Proteomes" id="UP001175271"/>
    </source>
</evidence>
<feature type="compositionally biased region" description="Polar residues" evidence="2">
    <location>
        <begin position="404"/>
        <end position="413"/>
    </location>
</feature>
<comment type="caution">
    <text evidence="4">The sequence shown here is derived from an EMBL/GenBank/DDBJ whole genome shotgun (WGS) entry which is preliminary data.</text>
</comment>
<keyword evidence="1" id="KW-0227">DNA damage</keyword>
<dbReference type="InterPro" id="IPR010285">
    <property type="entry name" value="DNA_helicase_pif1-like_DEAD"/>
</dbReference>
<evidence type="ECO:0000256" key="1">
    <source>
        <dbReference type="RuleBase" id="RU363044"/>
    </source>
</evidence>
<keyword evidence="1" id="KW-0378">Hydrolase</keyword>
<name>A0AA39I1T9_9BILA</name>
<keyword evidence="1" id="KW-0347">Helicase</keyword>
<organism evidence="4 5">
    <name type="scientific">Steinernema hermaphroditum</name>
    <dbReference type="NCBI Taxonomy" id="289476"/>
    <lineage>
        <taxon>Eukaryota</taxon>
        <taxon>Metazoa</taxon>
        <taxon>Ecdysozoa</taxon>
        <taxon>Nematoda</taxon>
        <taxon>Chromadorea</taxon>
        <taxon>Rhabditida</taxon>
        <taxon>Tylenchina</taxon>
        <taxon>Panagrolaimomorpha</taxon>
        <taxon>Strongyloidoidea</taxon>
        <taxon>Steinernematidae</taxon>
        <taxon>Steinernema</taxon>
    </lineage>
</organism>
<dbReference type="GO" id="GO:0006310">
    <property type="term" value="P:DNA recombination"/>
    <property type="evidence" value="ECO:0007669"/>
    <property type="project" value="UniProtKB-KW"/>
</dbReference>
<feature type="domain" description="C2H2-type" evidence="3">
    <location>
        <begin position="1779"/>
        <end position="1803"/>
    </location>
</feature>
<reference evidence="4" key="1">
    <citation type="submission" date="2023-06" db="EMBL/GenBank/DDBJ databases">
        <title>Genomic analysis of the entomopathogenic nematode Steinernema hermaphroditum.</title>
        <authorList>
            <person name="Schwarz E.M."/>
            <person name="Heppert J.K."/>
            <person name="Baniya A."/>
            <person name="Schwartz H.T."/>
            <person name="Tan C.-H."/>
            <person name="Antoshechkin I."/>
            <person name="Sternberg P.W."/>
            <person name="Goodrich-Blair H."/>
            <person name="Dillman A.R."/>
        </authorList>
    </citation>
    <scope>NUCLEOTIDE SEQUENCE</scope>
    <source>
        <strain evidence="4">PS9179</strain>
        <tissue evidence="4">Whole animal</tissue>
    </source>
</reference>
<dbReference type="GO" id="GO:0000723">
    <property type="term" value="P:telomere maintenance"/>
    <property type="evidence" value="ECO:0007669"/>
    <property type="project" value="InterPro"/>
</dbReference>
<feature type="region of interest" description="Disordered" evidence="2">
    <location>
        <begin position="293"/>
        <end position="322"/>
    </location>
</feature>
<dbReference type="GO" id="GO:0006281">
    <property type="term" value="P:DNA repair"/>
    <property type="evidence" value="ECO:0007669"/>
    <property type="project" value="UniProtKB-KW"/>
</dbReference>
<feature type="region of interest" description="Disordered" evidence="2">
    <location>
        <begin position="388"/>
        <end position="416"/>
    </location>
</feature>
<comment type="similarity">
    <text evidence="1">Belongs to the helicase family.</text>
</comment>
<dbReference type="SMART" id="SM00355">
    <property type="entry name" value="ZnF_C2H2"/>
    <property type="match status" value="4"/>
</dbReference>
<dbReference type="InterPro" id="IPR025476">
    <property type="entry name" value="Helitron_helicase-like"/>
</dbReference>
<dbReference type="EC" id="5.6.2.3" evidence="1"/>